<dbReference type="Gene3D" id="3.30.930.30">
    <property type="match status" value="1"/>
</dbReference>
<evidence type="ECO:0000256" key="2">
    <source>
        <dbReference type="ARBA" id="ARBA00022971"/>
    </source>
</evidence>
<feature type="domain" description="MobA/MobL protein" evidence="3">
    <location>
        <begin position="41"/>
        <end position="216"/>
    </location>
</feature>
<accession>A0A0K2ZD58</accession>
<proteinExistence type="inferred from homology"/>
<dbReference type="InterPro" id="IPR005053">
    <property type="entry name" value="MobA_MobL"/>
</dbReference>
<evidence type="ECO:0000313" key="4">
    <source>
        <dbReference type="EMBL" id="CTP83293.1"/>
    </source>
</evidence>
<dbReference type="RefSeq" id="WP_053834180.1">
    <property type="nucleotide sequence ID" value="NZ_CXOI01000006.1"/>
</dbReference>
<evidence type="ECO:0000313" key="5">
    <source>
        <dbReference type="Proteomes" id="UP000046187"/>
    </source>
</evidence>
<sequence>MASFHHRVKSGKKGTATEHATYIARQGKHRHREDLVCAGHGNLPAWSQDDPIRFWRTADAHERANGAVYREHEIALPGVLSREQQIELAQTLVQELIGDKAYQYAIHAPDSALEGVTNAHLHLMYSGRIPDGFDRGPAQMFARHNPVNPARGGCKKEGGGRNRLQVRDDLIALRKRSAEVQNATLARYGHDARVDHRSLKAQGIERTPERHLGQARIKRMSGQEKAAYVAARRKVQRGQVAEETVSFERQTTAGH</sequence>
<organism evidence="4 5">
    <name type="scientific">Xanthomonas graminis pv. arrhenatheri LMG 727</name>
    <dbReference type="NCBI Taxonomy" id="1195923"/>
    <lineage>
        <taxon>Bacteria</taxon>
        <taxon>Pseudomonadati</taxon>
        <taxon>Pseudomonadota</taxon>
        <taxon>Gammaproteobacteria</taxon>
        <taxon>Lysobacterales</taxon>
        <taxon>Lysobacteraceae</taxon>
        <taxon>Xanthomonas</taxon>
        <taxon>Xanthomonas translucens group</taxon>
        <taxon>Xanthomonas graminis</taxon>
    </lineage>
</organism>
<reference evidence="5" key="1">
    <citation type="submission" date="2015-07" db="EMBL/GenBank/DDBJ databases">
        <authorList>
            <person name="Wibberg D."/>
        </authorList>
    </citation>
    <scope>NUCLEOTIDE SEQUENCE [LARGE SCALE GENOMIC DNA]</scope>
</reference>
<dbReference type="Proteomes" id="UP000046187">
    <property type="component" value="Unassembled WGS sequence"/>
</dbReference>
<dbReference type="EMBL" id="CXOI01000006">
    <property type="protein sequence ID" value="CTP83293.1"/>
    <property type="molecule type" value="Genomic_DNA"/>
</dbReference>
<dbReference type="Pfam" id="PF03389">
    <property type="entry name" value="MobA_MobL"/>
    <property type="match status" value="1"/>
</dbReference>
<name>A0A0K2ZD58_9XANT</name>
<comment type="similarity">
    <text evidence="1">Belongs to the MobA/MobL family.</text>
</comment>
<evidence type="ECO:0000259" key="3">
    <source>
        <dbReference type="Pfam" id="PF03389"/>
    </source>
</evidence>
<protein>
    <submittedName>
        <fullName evidence="4">43 kDa relaxation protein</fullName>
    </submittedName>
</protein>
<gene>
    <name evidence="4" type="ORF">XTALMG727_0584</name>
</gene>
<evidence type="ECO:0000256" key="1">
    <source>
        <dbReference type="ARBA" id="ARBA00010873"/>
    </source>
</evidence>
<keyword evidence="2" id="KW-0184">Conjugation</keyword>
<keyword evidence="5" id="KW-1185">Reference proteome</keyword>
<dbReference type="AlphaFoldDB" id="A0A0K2ZD58"/>